<evidence type="ECO:0000256" key="6">
    <source>
        <dbReference type="PIRSR" id="PIRSR604808-2"/>
    </source>
</evidence>
<feature type="binding site" evidence="6">
    <location>
        <position position="154"/>
    </location>
    <ligand>
        <name>Mg(2+)</name>
        <dbReference type="ChEBI" id="CHEBI:18420"/>
        <label>1</label>
    </ligand>
</feature>
<accession>D6ZD26</accession>
<dbReference type="GO" id="GO:0006281">
    <property type="term" value="P:DNA repair"/>
    <property type="evidence" value="ECO:0007669"/>
    <property type="project" value="InterPro"/>
</dbReference>
<feature type="site" description="Interaction with DNA substrate" evidence="7">
    <location>
        <position position="258"/>
    </location>
</feature>
<dbReference type="NCBIfam" id="TIGR00633">
    <property type="entry name" value="xth"/>
    <property type="match status" value="1"/>
</dbReference>
<reference evidence="9 10" key="1">
    <citation type="journal article" date="2010" name="Stand. Genomic Sci.">
        <title>Complete genome sequence of Segniliparus rotundus type strain (CDC 1076).</title>
        <authorList>
            <person name="Sikorski J."/>
            <person name="Lapidus A."/>
            <person name="Copeland A."/>
            <person name="Misra M."/>
            <person name="Glavina Del Rio T."/>
            <person name="Nolan M."/>
            <person name="Lucas S."/>
            <person name="Chen F."/>
            <person name="Tice H."/>
            <person name="Cheng J.F."/>
            <person name="Jando M."/>
            <person name="Schneider S."/>
            <person name="Bruce D."/>
            <person name="Goodwin L."/>
            <person name="Pitluck S."/>
            <person name="Liolios K."/>
            <person name="Mikhailova N."/>
            <person name="Pati A."/>
            <person name="Ivanova N."/>
            <person name="Mavromatis K."/>
            <person name="Chen A."/>
            <person name="Palaniappan K."/>
            <person name="Chertkov O."/>
            <person name="Land M."/>
            <person name="Hauser L."/>
            <person name="Chang Y.J."/>
            <person name="Jeffries C.D."/>
            <person name="Brettin T."/>
            <person name="Detter J.C."/>
            <person name="Han C."/>
            <person name="Rohde M."/>
            <person name="Goker M."/>
            <person name="Bristow J."/>
            <person name="Eisen J.A."/>
            <person name="Markowitz V."/>
            <person name="Hugenholtz P."/>
            <person name="Kyrpides N.C."/>
            <person name="Klenk H.P."/>
        </authorList>
    </citation>
    <scope>NUCLEOTIDE SEQUENCE [LARGE SCALE GENOMIC DNA]</scope>
    <source>
        <strain evidence="10">ATCC BAA-972 / CDC 1076 / CIP 108378 / DSM 44985 / JCM 13578</strain>
    </source>
</reference>
<comment type="cofactor">
    <cofactor evidence="6">
        <name>Mg(2+)</name>
        <dbReference type="ChEBI" id="CHEBI:18420"/>
    </cofactor>
    <cofactor evidence="6">
        <name>Mn(2+)</name>
        <dbReference type="ChEBI" id="CHEBI:29035"/>
    </cofactor>
    <text evidence="6">Probably binds two magnesium or manganese ions per subunit.</text>
</comment>
<feature type="site" description="Transition state stabilizer" evidence="7">
    <location>
        <position position="156"/>
    </location>
</feature>
<organism evidence="9 10">
    <name type="scientific">Segniliparus rotundus (strain ATCC BAA-972 / CDC 1076 / CIP 108378 / DSM 44985 / JCM 13578)</name>
    <dbReference type="NCBI Taxonomy" id="640132"/>
    <lineage>
        <taxon>Bacteria</taxon>
        <taxon>Bacillati</taxon>
        <taxon>Actinomycetota</taxon>
        <taxon>Actinomycetes</taxon>
        <taxon>Mycobacteriales</taxon>
        <taxon>Segniliparaceae</taxon>
        <taxon>Segniliparus</taxon>
    </lineage>
</organism>
<dbReference type="SUPFAM" id="SSF56219">
    <property type="entry name" value="DNase I-like"/>
    <property type="match status" value="1"/>
</dbReference>
<dbReference type="PROSITE" id="PS51435">
    <property type="entry name" value="AP_NUCLEASE_F1_4"/>
    <property type="match status" value="1"/>
</dbReference>
<dbReference type="EC" id="3.1.11.2" evidence="9"/>
<dbReference type="PANTHER" id="PTHR43250">
    <property type="entry name" value="EXODEOXYRIBONUCLEASE III"/>
    <property type="match status" value="1"/>
</dbReference>
<evidence type="ECO:0000256" key="7">
    <source>
        <dbReference type="PIRSR" id="PIRSR604808-3"/>
    </source>
</evidence>
<feature type="binding site" evidence="6">
    <location>
        <position position="257"/>
    </location>
    <ligand>
        <name>Mg(2+)</name>
        <dbReference type="ChEBI" id="CHEBI:18420"/>
        <label>1</label>
    </ligand>
</feature>
<dbReference type="KEGG" id="srt:Srot_2781"/>
<evidence type="ECO:0000256" key="2">
    <source>
        <dbReference type="ARBA" id="ARBA00022723"/>
    </source>
</evidence>
<dbReference type="Proteomes" id="UP000002247">
    <property type="component" value="Chromosome"/>
</dbReference>
<feature type="binding site" evidence="6">
    <location>
        <position position="156"/>
    </location>
    <ligand>
        <name>Mg(2+)</name>
        <dbReference type="ChEBI" id="CHEBI:18420"/>
        <label>1</label>
    </ligand>
</feature>
<comment type="similarity">
    <text evidence="1">Belongs to the DNA repair enzymes AP/ExoA family.</text>
</comment>
<keyword evidence="6" id="KW-0464">Manganese</keyword>
<proteinExistence type="inferred from homology"/>
<keyword evidence="4 6" id="KW-0460">Magnesium</keyword>
<dbReference type="HOGENOM" id="CLU_027539_3_0_11"/>
<protein>
    <submittedName>
        <fullName evidence="9">Exodeoxyribonuclease III Xth</fullName>
        <ecNumber evidence="9">3.1.11.2</ecNumber>
    </submittedName>
</protein>
<dbReference type="InterPro" id="IPR004808">
    <property type="entry name" value="AP_endonuc_1"/>
</dbReference>
<dbReference type="RefSeq" id="WP_013139662.1">
    <property type="nucleotide sequence ID" value="NC_014168.1"/>
</dbReference>
<evidence type="ECO:0000313" key="9">
    <source>
        <dbReference type="EMBL" id="ADG99213.1"/>
    </source>
</evidence>
<dbReference type="Gene3D" id="3.60.10.10">
    <property type="entry name" value="Endonuclease/exonuclease/phosphatase"/>
    <property type="match status" value="1"/>
</dbReference>
<evidence type="ECO:0000256" key="3">
    <source>
        <dbReference type="ARBA" id="ARBA00022801"/>
    </source>
</evidence>
<dbReference type="InterPro" id="IPR036691">
    <property type="entry name" value="Endo/exonu/phosph_ase_sf"/>
</dbReference>
<dbReference type="Pfam" id="PF03372">
    <property type="entry name" value="Exo_endo_phos"/>
    <property type="match status" value="1"/>
</dbReference>
<keyword evidence="2 6" id="KW-0479">Metal-binding</keyword>
<dbReference type="InterPro" id="IPR037493">
    <property type="entry name" value="ExoIII-like"/>
</dbReference>
<keyword evidence="10" id="KW-1185">Reference proteome</keyword>
<feature type="binding site" evidence="6">
    <location>
        <position position="39"/>
    </location>
    <ligand>
        <name>Mg(2+)</name>
        <dbReference type="ChEBI" id="CHEBI:18420"/>
        <label>1</label>
    </ligand>
</feature>
<dbReference type="eggNOG" id="COG0708">
    <property type="taxonomic scope" value="Bacteria"/>
</dbReference>
<dbReference type="PANTHER" id="PTHR43250:SF2">
    <property type="entry name" value="EXODEOXYRIBONUCLEASE III"/>
    <property type="match status" value="1"/>
</dbReference>
<dbReference type="CDD" id="cd10281">
    <property type="entry name" value="Nape_like_AP-endo"/>
    <property type="match status" value="1"/>
</dbReference>
<dbReference type="EMBL" id="CP001958">
    <property type="protein sequence ID" value="ADG99213.1"/>
    <property type="molecule type" value="Genomic_DNA"/>
</dbReference>
<dbReference type="NCBIfam" id="TIGR00195">
    <property type="entry name" value="exoDNase_III"/>
    <property type="match status" value="1"/>
</dbReference>
<dbReference type="GO" id="GO:0008311">
    <property type="term" value="F:double-stranded DNA 3'-5' DNA exonuclease activity"/>
    <property type="evidence" value="ECO:0007669"/>
    <property type="project" value="UniProtKB-EC"/>
</dbReference>
<feature type="binding site" evidence="6">
    <location>
        <position position="258"/>
    </location>
    <ligand>
        <name>Mg(2+)</name>
        <dbReference type="ChEBI" id="CHEBI:18420"/>
        <label>1</label>
    </ligand>
</feature>
<evidence type="ECO:0000256" key="5">
    <source>
        <dbReference type="PIRSR" id="PIRSR604808-1"/>
    </source>
</evidence>
<gene>
    <name evidence="9" type="ordered locus">Srot_2781</name>
</gene>
<dbReference type="STRING" id="640132.Srot_2781"/>
<feature type="active site" description="Proton acceptor" evidence="5">
    <location>
        <position position="258"/>
    </location>
</feature>
<feature type="binding site" evidence="6">
    <location>
        <position position="5"/>
    </location>
    <ligand>
        <name>Mg(2+)</name>
        <dbReference type="ChEBI" id="CHEBI:18420"/>
        <label>1</label>
    </ligand>
</feature>
<evidence type="ECO:0000259" key="8">
    <source>
        <dbReference type="Pfam" id="PF03372"/>
    </source>
</evidence>
<dbReference type="InterPro" id="IPR005135">
    <property type="entry name" value="Endo/exonuclease/phosphatase"/>
</dbReference>
<feature type="domain" description="Endonuclease/exonuclease/phosphatase" evidence="8">
    <location>
        <begin position="2"/>
        <end position="258"/>
    </location>
</feature>
<feature type="active site" evidence="5">
    <location>
        <position position="114"/>
    </location>
</feature>
<keyword evidence="3 9" id="KW-0378">Hydrolase</keyword>
<evidence type="ECO:0000256" key="4">
    <source>
        <dbReference type="ARBA" id="ARBA00022842"/>
    </source>
</evidence>
<feature type="site" description="Important for catalytic activity" evidence="7">
    <location>
        <position position="228"/>
    </location>
</feature>
<feature type="active site" description="Proton donor/acceptor" evidence="5">
    <location>
        <position position="154"/>
    </location>
</feature>
<name>D6ZD26_SEGRD</name>
<dbReference type="AlphaFoldDB" id="D6ZD26"/>
<sequence>MATVNVNGVRAAVKARSAANTGLLGWLSAAPADYVCLQEVRATEPETRAALAPALADGWTLVQAPAAQKGRSGVAILSRREPDAVRIGHGDPQFAESGRYIEADFGKLTLASLYLPSGEAQTERQVEKDQFLTTFGEYLKPLAHAKRDVLICGDWNIAHTELDIKNWKGNLKASGFLPHERAWIGEVFADGSGWTDVQRAFHPGEAGPYSWWSYRGQAFDNDAGWRIDYHVANKPLAARAVKAVTQRAEHYELRWSDHAPIVVEYAA</sequence>
<dbReference type="GO" id="GO:0046872">
    <property type="term" value="F:metal ion binding"/>
    <property type="evidence" value="ECO:0007669"/>
    <property type="project" value="UniProtKB-KW"/>
</dbReference>
<evidence type="ECO:0000256" key="1">
    <source>
        <dbReference type="ARBA" id="ARBA00007092"/>
    </source>
</evidence>
<dbReference type="OrthoDB" id="9803914at2"/>
<evidence type="ECO:0000313" key="10">
    <source>
        <dbReference type="Proteomes" id="UP000002247"/>
    </source>
</evidence>